<comment type="caution">
    <text evidence="1">The sequence shown here is derived from an EMBL/GenBank/DDBJ whole genome shotgun (WGS) entry which is preliminary data.</text>
</comment>
<dbReference type="EMBL" id="LWCA01001343">
    <property type="protein sequence ID" value="OAF65332.1"/>
    <property type="molecule type" value="Genomic_DNA"/>
</dbReference>
<gene>
    <name evidence="1" type="ORF">A3Q56_06963</name>
</gene>
<dbReference type="AlphaFoldDB" id="A0A177AUY3"/>
<sequence>MKVKVKMLKIFKRSIGDSATELCNKTFQKGSEELISATDKLEAVAKNAFCNGRRFIPKEKQHSKLYNFFFGPISKEKNEIVKKKIDEKKTEEKEKAKKIEKKTTKKKSAYYDTIADGLRKVQTIANLVSRIKWF</sequence>
<protein>
    <submittedName>
        <fullName evidence="1">Uncharacterized protein</fullName>
    </submittedName>
</protein>
<dbReference type="Proteomes" id="UP000078046">
    <property type="component" value="Unassembled WGS sequence"/>
</dbReference>
<proteinExistence type="predicted"/>
<evidence type="ECO:0000313" key="2">
    <source>
        <dbReference type="Proteomes" id="UP000078046"/>
    </source>
</evidence>
<keyword evidence="2" id="KW-1185">Reference proteome</keyword>
<name>A0A177AUY3_9BILA</name>
<evidence type="ECO:0000313" key="1">
    <source>
        <dbReference type="EMBL" id="OAF65332.1"/>
    </source>
</evidence>
<accession>A0A177AUY3</accession>
<organism evidence="1 2">
    <name type="scientific">Intoshia linei</name>
    <dbReference type="NCBI Taxonomy" id="1819745"/>
    <lineage>
        <taxon>Eukaryota</taxon>
        <taxon>Metazoa</taxon>
        <taxon>Spiralia</taxon>
        <taxon>Lophotrochozoa</taxon>
        <taxon>Mesozoa</taxon>
        <taxon>Orthonectida</taxon>
        <taxon>Rhopaluridae</taxon>
        <taxon>Intoshia</taxon>
    </lineage>
</organism>
<reference evidence="1 2" key="1">
    <citation type="submission" date="2016-04" db="EMBL/GenBank/DDBJ databases">
        <title>The genome of Intoshia linei affirms orthonectids as highly simplified spiralians.</title>
        <authorList>
            <person name="Mikhailov K.V."/>
            <person name="Slusarev G.S."/>
            <person name="Nikitin M.A."/>
            <person name="Logacheva M.D."/>
            <person name="Penin A."/>
            <person name="Aleoshin V."/>
            <person name="Panchin Y.V."/>
        </authorList>
    </citation>
    <scope>NUCLEOTIDE SEQUENCE [LARGE SCALE GENOMIC DNA]</scope>
    <source>
        <strain evidence="1">Intl2013</strain>
        <tissue evidence="1">Whole animal</tissue>
    </source>
</reference>